<gene>
    <name evidence="11" type="ORF">PHAECO_LOCUS6084</name>
</gene>
<dbReference type="EMBL" id="OU896708">
    <property type="protein sequence ID" value="CAH1155583.1"/>
    <property type="molecule type" value="Genomic_DNA"/>
</dbReference>
<dbReference type="InterPro" id="IPR003663">
    <property type="entry name" value="Sugar/inositol_transpt"/>
</dbReference>
<keyword evidence="4" id="KW-0762">Sugar transport</keyword>
<name>A0A9P0GUH5_PHACE</name>
<evidence type="ECO:0000256" key="1">
    <source>
        <dbReference type="ARBA" id="ARBA00004651"/>
    </source>
</evidence>
<dbReference type="GO" id="GO:0005886">
    <property type="term" value="C:plasma membrane"/>
    <property type="evidence" value="ECO:0007669"/>
    <property type="project" value="UniProtKB-SubCell"/>
</dbReference>
<dbReference type="PROSITE" id="PS00217">
    <property type="entry name" value="SUGAR_TRANSPORT_2"/>
    <property type="match status" value="1"/>
</dbReference>
<evidence type="ECO:0000259" key="10">
    <source>
        <dbReference type="PROSITE" id="PS50850"/>
    </source>
</evidence>
<feature type="transmembrane region" description="Helical" evidence="9">
    <location>
        <begin position="320"/>
        <end position="342"/>
    </location>
</feature>
<evidence type="ECO:0000256" key="9">
    <source>
        <dbReference type="SAM" id="Phobius"/>
    </source>
</evidence>
<keyword evidence="7 9" id="KW-0472">Membrane</keyword>
<accession>A0A9P0GUH5</accession>
<feature type="transmembrane region" description="Helical" evidence="9">
    <location>
        <begin position="391"/>
        <end position="412"/>
    </location>
</feature>
<evidence type="ECO:0000256" key="4">
    <source>
        <dbReference type="ARBA" id="ARBA00022597"/>
    </source>
</evidence>
<evidence type="ECO:0000256" key="2">
    <source>
        <dbReference type="ARBA" id="ARBA00022448"/>
    </source>
</evidence>
<dbReference type="InterPro" id="IPR005829">
    <property type="entry name" value="Sugar_transporter_CS"/>
</dbReference>
<evidence type="ECO:0000256" key="3">
    <source>
        <dbReference type="ARBA" id="ARBA00022475"/>
    </source>
</evidence>
<feature type="transmembrane region" description="Helical" evidence="9">
    <location>
        <begin position="115"/>
        <end position="136"/>
    </location>
</feature>
<feature type="transmembrane region" description="Helical" evidence="9">
    <location>
        <begin position="148"/>
        <end position="168"/>
    </location>
</feature>
<feature type="transmembrane region" description="Helical" evidence="9">
    <location>
        <begin position="256"/>
        <end position="276"/>
    </location>
</feature>
<evidence type="ECO:0000256" key="8">
    <source>
        <dbReference type="ARBA" id="ARBA00023180"/>
    </source>
</evidence>
<dbReference type="AlphaFoldDB" id="A0A9P0GUH5"/>
<dbReference type="Proteomes" id="UP001153737">
    <property type="component" value="Chromosome 2"/>
</dbReference>
<keyword evidence="12" id="KW-1185">Reference proteome</keyword>
<evidence type="ECO:0000256" key="6">
    <source>
        <dbReference type="ARBA" id="ARBA00022989"/>
    </source>
</evidence>
<dbReference type="Pfam" id="PF00083">
    <property type="entry name" value="Sugar_tr"/>
    <property type="match status" value="1"/>
</dbReference>
<feature type="transmembrane region" description="Helical" evidence="9">
    <location>
        <begin position="418"/>
        <end position="442"/>
    </location>
</feature>
<protein>
    <recommendedName>
        <fullName evidence="10">Major facilitator superfamily (MFS) profile domain-containing protein</fullName>
    </recommendedName>
</protein>
<keyword evidence="6 9" id="KW-1133">Transmembrane helix</keyword>
<keyword evidence="3" id="KW-1003">Cell membrane</keyword>
<evidence type="ECO:0000313" key="12">
    <source>
        <dbReference type="Proteomes" id="UP001153737"/>
    </source>
</evidence>
<dbReference type="Gene3D" id="1.20.1250.20">
    <property type="entry name" value="MFS general substrate transporter like domains"/>
    <property type="match status" value="1"/>
</dbReference>
<dbReference type="InterPro" id="IPR036259">
    <property type="entry name" value="MFS_trans_sf"/>
</dbReference>
<feature type="domain" description="Major facilitator superfamily (MFS) profile" evidence="10">
    <location>
        <begin position="18"/>
        <end position="446"/>
    </location>
</feature>
<sequence>MIKMKSIVDLSMFKSRIFQYLAAFGANMGMVSLGMHYGWSSTSIPRLQSVNSTIQITSDEGSWLASVTPLGAIVGTILVALTLNSVGYKKFIILISLPLTLSWLLIALANNKVYFFIGRIIAGIMDGILFTVIPPFLSEISDPDIRGFMGITYLLALVIGMLLINVLFLCVSDVTTAAIASVLSLPILLIIPWLPDSPYFLLMKQDTLAAEASLRKYRGKSDVVEEIDRITKSLMQNSDEGRFIDLVRNKFHRKSLLLAMGLIIFQHLSGIMAIQSYCETVFIESSSFLNPTISNLIYFIVYFFATVLSQFLVDIFGRRLLLLSSTGLVIAMLLLNGTYLYIKNWTTIDTTSFDFLQLVAILIYILTFSIGLNTVPTLIASEIFTPNIKGVAFCVINICYSLISTVVIKFFIWSKDTFGMFVPFYIFAICSMLGMGFSAMFMPETKNKTLEKIQMEIRGQKE</sequence>
<organism evidence="11 12">
    <name type="scientific">Phaedon cochleariae</name>
    <name type="common">Mustard beetle</name>
    <dbReference type="NCBI Taxonomy" id="80249"/>
    <lineage>
        <taxon>Eukaryota</taxon>
        <taxon>Metazoa</taxon>
        <taxon>Ecdysozoa</taxon>
        <taxon>Arthropoda</taxon>
        <taxon>Hexapoda</taxon>
        <taxon>Insecta</taxon>
        <taxon>Pterygota</taxon>
        <taxon>Neoptera</taxon>
        <taxon>Endopterygota</taxon>
        <taxon>Coleoptera</taxon>
        <taxon>Polyphaga</taxon>
        <taxon>Cucujiformia</taxon>
        <taxon>Chrysomeloidea</taxon>
        <taxon>Chrysomelidae</taxon>
        <taxon>Chrysomelinae</taxon>
        <taxon>Chrysomelini</taxon>
        <taxon>Phaedon</taxon>
    </lineage>
</organism>
<evidence type="ECO:0000313" key="11">
    <source>
        <dbReference type="EMBL" id="CAH1155583.1"/>
    </source>
</evidence>
<dbReference type="PRINTS" id="PR00171">
    <property type="entry name" value="SUGRTRNSPORT"/>
</dbReference>
<reference evidence="11" key="2">
    <citation type="submission" date="2022-10" db="EMBL/GenBank/DDBJ databases">
        <authorList>
            <consortium name="ENA_rothamsted_submissions"/>
            <consortium name="culmorum"/>
            <person name="King R."/>
        </authorList>
    </citation>
    <scope>NUCLEOTIDE SEQUENCE</scope>
</reference>
<feature type="transmembrane region" description="Helical" evidence="9">
    <location>
        <begin position="20"/>
        <end position="39"/>
    </location>
</feature>
<dbReference type="InterPro" id="IPR020846">
    <property type="entry name" value="MFS_dom"/>
</dbReference>
<keyword evidence="2" id="KW-0813">Transport</keyword>
<feature type="transmembrane region" description="Helical" evidence="9">
    <location>
        <begin position="91"/>
        <end position="109"/>
    </location>
</feature>
<keyword evidence="8" id="KW-0325">Glycoprotein</keyword>
<dbReference type="GO" id="GO:0022857">
    <property type="term" value="F:transmembrane transporter activity"/>
    <property type="evidence" value="ECO:0007669"/>
    <property type="project" value="InterPro"/>
</dbReference>
<keyword evidence="5 9" id="KW-0812">Transmembrane</keyword>
<dbReference type="InterPro" id="IPR005828">
    <property type="entry name" value="MFS_sugar_transport-like"/>
</dbReference>
<dbReference type="FunFam" id="1.20.1250.20:FF:000218">
    <property type="entry name" value="facilitated trehalose transporter Tret1"/>
    <property type="match status" value="1"/>
</dbReference>
<dbReference type="OrthoDB" id="6133115at2759"/>
<evidence type="ECO:0000256" key="7">
    <source>
        <dbReference type="ARBA" id="ARBA00023136"/>
    </source>
</evidence>
<dbReference type="PROSITE" id="PS50850">
    <property type="entry name" value="MFS"/>
    <property type="match status" value="1"/>
</dbReference>
<dbReference type="PANTHER" id="PTHR48021:SF46">
    <property type="entry name" value="MAJOR FACILITATOR SUPERFAMILY (MFS) PROFILE DOMAIN-CONTAINING PROTEIN"/>
    <property type="match status" value="1"/>
</dbReference>
<proteinExistence type="predicted"/>
<comment type="subcellular location">
    <subcellularLocation>
        <location evidence="1">Cell membrane</location>
        <topology evidence="1">Multi-pass membrane protein</topology>
    </subcellularLocation>
</comment>
<feature type="transmembrane region" description="Helical" evidence="9">
    <location>
        <begin position="354"/>
        <end position="379"/>
    </location>
</feature>
<reference evidence="11" key="1">
    <citation type="submission" date="2022-01" db="EMBL/GenBank/DDBJ databases">
        <authorList>
            <person name="King R."/>
        </authorList>
    </citation>
    <scope>NUCLEOTIDE SEQUENCE</scope>
</reference>
<dbReference type="SUPFAM" id="SSF103473">
    <property type="entry name" value="MFS general substrate transporter"/>
    <property type="match status" value="1"/>
</dbReference>
<feature type="transmembrane region" description="Helical" evidence="9">
    <location>
        <begin position="296"/>
        <end position="313"/>
    </location>
</feature>
<evidence type="ECO:0000256" key="5">
    <source>
        <dbReference type="ARBA" id="ARBA00022692"/>
    </source>
</evidence>
<dbReference type="PANTHER" id="PTHR48021">
    <property type="match status" value="1"/>
</dbReference>
<dbReference type="InterPro" id="IPR050549">
    <property type="entry name" value="MFS_Trehalose_Transporter"/>
</dbReference>